<feature type="domain" description="PAS" evidence="2">
    <location>
        <begin position="73"/>
        <end position="118"/>
    </location>
</feature>
<dbReference type="SMART" id="SM00091">
    <property type="entry name" value="PAS"/>
    <property type="match status" value="1"/>
</dbReference>
<evidence type="ECO:0000256" key="1">
    <source>
        <dbReference type="ARBA" id="ARBA00022801"/>
    </source>
</evidence>
<protein>
    <recommendedName>
        <fullName evidence="2">PAS domain-containing protein</fullName>
    </recommendedName>
</protein>
<dbReference type="InterPro" id="IPR029016">
    <property type="entry name" value="GAF-like_dom_sf"/>
</dbReference>
<sequence length="636" mass="67757">MSDQQETQSLLQETAKLRARVGELRSAAALPDADSRPLLEAALVELELAVAALGATGEDRASTEAKSEAAESERRMLRTVFQDAPVPLFLLERDGTVRRVNRQAGALLGSSAGYLTGKPFPVFCDMATRAAVGSHIAGVFHSGQRRRTRVRFLSKHGPVNADVTLARIWVSGEPDPLVVAATAPATREPAADEAPHEVTAPDAVATVVHRMDVLATATGMLLEDDSLTESVAVRRSARLLAAELADWVIVDLEQNGTLRRQVVMGPEDERSSEIARMLENVHPGPGSLPVSVCDSGQSVLEAHIDDLRTLGTTEGDLPVCGLIEASSLICVPLDDGEHRLGALTLTVSGEQGPFDLMDLGLVERLARNLALVIRTGRRYRRRMEVTERLRAGLLPRELPAVPGAEISARYVVATRDSGFGGDFYDVFPTAAGWGLALGDVCGKGDDATAVNAGARHGIRILARWNAKPDEVLSMVNETLLDQERFVTAVMACVEPRDEGLAVMIGSAGHPPAVLIRRDGLIRTLSGGGIPLGLFADDFEVGVESLELEPGDTLFLYSDGVVESSDALRNRFGHERLVEILAAHADHPVGDMPLAVEHALTEFCGGELRDDVSMLALRVTGETGGVPGRVAVSGSAV</sequence>
<dbReference type="InterPro" id="IPR036457">
    <property type="entry name" value="PPM-type-like_dom_sf"/>
</dbReference>
<dbReference type="PANTHER" id="PTHR43156">
    <property type="entry name" value="STAGE II SPORULATION PROTEIN E-RELATED"/>
    <property type="match status" value="1"/>
</dbReference>
<gene>
    <name evidence="3" type="ORF">GCM10023196_073460</name>
</gene>
<keyword evidence="1" id="KW-0378">Hydrolase</keyword>
<evidence type="ECO:0000259" key="2">
    <source>
        <dbReference type="PROSITE" id="PS50112"/>
    </source>
</evidence>
<dbReference type="Gene3D" id="3.60.40.10">
    <property type="entry name" value="PPM-type phosphatase domain"/>
    <property type="match status" value="1"/>
</dbReference>
<dbReference type="InterPro" id="IPR001932">
    <property type="entry name" value="PPM-type_phosphatase-like_dom"/>
</dbReference>
<dbReference type="InterPro" id="IPR035965">
    <property type="entry name" value="PAS-like_dom_sf"/>
</dbReference>
<dbReference type="SUPFAM" id="SSF55781">
    <property type="entry name" value="GAF domain-like"/>
    <property type="match status" value="1"/>
</dbReference>
<dbReference type="SMART" id="SM00331">
    <property type="entry name" value="PP2C_SIG"/>
    <property type="match status" value="1"/>
</dbReference>
<dbReference type="SUPFAM" id="SSF55785">
    <property type="entry name" value="PYP-like sensor domain (PAS domain)"/>
    <property type="match status" value="1"/>
</dbReference>
<dbReference type="Proteomes" id="UP001501442">
    <property type="component" value="Unassembled WGS sequence"/>
</dbReference>
<evidence type="ECO:0000313" key="3">
    <source>
        <dbReference type="EMBL" id="GAA4633934.1"/>
    </source>
</evidence>
<dbReference type="PROSITE" id="PS50112">
    <property type="entry name" value="PAS"/>
    <property type="match status" value="1"/>
</dbReference>
<dbReference type="Gene3D" id="3.30.450.40">
    <property type="match status" value="1"/>
</dbReference>
<dbReference type="RefSeq" id="WP_345436950.1">
    <property type="nucleotide sequence ID" value="NZ_BAABHK010000013.1"/>
</dbReference>
<dbReference type="SUPFAM" id="SSF81606">
    <property type="entry name" value="PP2C-like"/>
    <property type="match status" value="1"/>
</dbReference>
<evidence type="ECO:0000313" key="4">
    <source>
        <dbReference type="Proteomes" id="UP001501442"/>
    </source>
</evidence>
<dbReference type="Pfam" id="PF07228">
    <property type="entry name" value="SpoIIE"/>
    <property type="match status" value="1"/>
</dbReference>
<dbReference type="PANTHER" id="PTHR43156:SF2">
    <property type="entry name" value="STAGE II SPORULATION PROTEIN E"/>
    <property type="match status" value="1"/>
</dbReference>
<name>A0ABP8UKB5_9ACTN</name>
<keyword evidence="4" id="KW-1185">Reference proteome</keyword>
<organism evidence="3 4">
    <name type="scientific">Actinoallomurus vinaceus</name>
    <dbReference type="NCBI Taxonomy" id="1080074"/>
    <lineage>
        <taxon>Bacteria</taxon>
        <taxon>Bacillati</taxon>
        <taxon>Actinomycetota</taxon>
        <taxon>Actinomycetes</taxon>
        <taxon>Streptosporangiales</taxon>
        <taxon>Thermomonosporaceae</taxon>
        <taxon>Actinoallomurus</taxon>
    </lineage>
</organism>
<reference evidence="4" key="1">
    <citation type="journal article" date="2019" name="Int. J. Syst. Evol. Microbiol.">
        <title>The Global Catalogue of Microorganisms (GCM) 10K type strain sequencing project: providing services to taxonomists for standard genome sequencing and annotation.</title>
        <authorList>
            <consortium name="The Broad Institute Genomics Platform"/>
            <consortium name="The Broad Institute Genome Sequencing Center for Infectious Disease"/>
            <person name="Wu L."/>
            <person name="Ma J."/>
        </authorList>
    </citation>
    <scope>NUCLEOTIDE SEQUENCE [LARGE SCALE GENOMIC DNA]</scope>
    <source>
        <strain evidence="4">JCM 17939</strain>
    </source>
</reference>
<accession>A0ABP8UKB5</accession>
<dbReference type="Pfam" id="PF13188">
    <property type="entry name" value="PAS_8"/>
    <property type="match status" value="1"/>
</dbReference>
<dbReference type="InterPro" id="IPR052016">
    <property type="entry name" value="Bact_Sigma-Reg"/>
</dbReference>
<dbReference type="EMBL" id="BAABHK010000013">
    <property type="protein sequence ID" value="GAA4633934.1"/>
    <property type="molecule type" value="Genomic_DNA"/>
</dbReference>
<dbReference type="InterPro" id="IPR000014">
    <property type="entry name" value="PAS"/>
</dbReference>
<proteinExistence type="predicted"/>
<comment type="caution">
    <text evidence="3">The sequence shown here is derived from an EMBL/GenBank/DDBJ whole genome shotgun (WGS) entry which is preliminary data.</text>
</comment>
<dbReference type="Gene3D" id="3.30.450.20">
    <property type="entry name" value="PAS domain"/>
    <property type="match status" value="1"/>
</dbReference>